<evidence type="ECO:0000313" key="2">
    <source>
        <dbReference type="Proteomes" id="UP000001194"/>
    </source>
</evidence>
<dbReference type="KEGG" id="lbc:LACBIDRAFT_316934"/>
<dbReference type="InParanoid" id="B0D5B0"/>
<dbReference type="HOGENOM" id="CLU_2590131_0_0_1"/>
<dbReference type="Proteomes" id="UP000001194">
    <property type="component" value="Unassembled WGS sequence"/>
</dbReference>
<proteinExistence type="predicted"/>
<dbReference type="OrthoDB" id="10302910at2759"/>
<reference evidence="1 2" key="1">
    <citation type="journal article" date="2008" name="Nature">
        <title>The genome of Laccaria bicolor provides insights into mycorrhizal symbiosis.</title>
        <authorList>
            <person name="Martin F."/>
            <person name="Aerts A."/>
            <person name="Ahren D."/>
            <person name="Brun A."/>
            <person name="Danchin E.G.J."/>
            <person name="Duchaussoy F."/>
            <person name="Gibon J."/>
            <person name="Kohler A."/>
            <person name="Lindquist E."/>
            <person name="Pereda V."/>
            <person name="Salamov A."/>
            <person name="Shapiro H.J."/>
            <person name="Wuyts J."/>
            <person name="Blaudez D."/>
            <person name="Buee M."/>
            <person name="Brokstein P."/>
            <person name="Canbaeck B."/>
            <person name="Cohen D."/>
            <person name="Courty P.E."/>
            <person name="Coutinho P.M."/>
            <person name="Delaruelle C."/>
            <person name="Detter J.C."/>
            <person name="Deveau A."/>
            <person name="DiFazio S."/>
            <person name="Duplessis S."/>
            <person name="Fraissinet-Tachet L."/>
            <person name="Lucic E."/>
            <person name="Frey-Klett P."/>
            <person name="Fourrey C."/>
            <person name="Feussner I."/>
            <person name="Gay G."/>
            <person name="Grimwood J."/>
            <person name="Hoegger P.J."/>
            <person name="Jain P."/>
            <person name="Kilaru S."/>
            <person name="Labbe J."/>
            <person name="Lin Y.C."/>
            <person name="Legue V."/>
            <person name="Le Tacon F."/>
            <person name="Marmeisse R."/>
            <person name="Melayah D."/>
            <person name="Montanini B."/>
            <person name="Muratet M."/>
            <person name="Nehls U."/>
            <person name="Niculita-Hirzel H."/>
            <person name="Oudot-Le Secq M.P."/>
            <person name="Peter M."/>
            <person name="Quesneville H."/>
            <person name="Rajashekar B."/>
            <person name="Reich M."/>
            <person name="Rouhier N."/>
            <person name="Schmutz J."/>
            <person name="Yin T."/>
            <person name="Chalot M."/>
            <person name="Henrissat B."/>
            <person name="Kuees U."/>
            <person name="Lucas S."/>
            <person name="Van de Peer Y."/>
            <person name="Podila G.K."/>
            <person name="Polle A."/>
            <person name="Pukkila P.J."/>
            <person name="Richardson P.M."/>
            <person name="Rouze P."/>
            <person name="Sanders I.R."/>
            <person name="Stajich J.E."/>
            <person name="Tunlid A."/>
            <person name="Tuskan G."/>
            <person name="Grigoriev I.V."/>
        </authorList>
    </citation>
    <scope>NUCLEOTIDE SEQUENCE [LARGE SCALE GENOMIC DNA]</scope>
    <source>
        <strain evidence="2">S238N-H82 / ATCC MYA-4686</strain>
    </source>
</reference>
<dbReference type="AlphaFoldDB" id="B0D5B0"/>
<organism evidence="2">
    <name type="scientific">Laccaria bicolor (strain S238N-H82 / ATCC MYA-4686)</name>
    <name type="common">Bicoloured deceiver</name>
    <name type="synonym">Laccaria laccata var. bicolor</name>
    <dbReference type="NCBI Taxonomy" id="486041"/>
    <lineage>
        <taxon>Eukaryota</taxon>
        <taxon>Fungi</taxon>
        <taxon>Dikarya</taxon>
        <taxon>Basidiomycota</taxon>
        <taxon>Agaricomycotina</taxon>
        <taxon>Agaricomycetes</taxon>
        <taxon>Agaricomycetidae</taxon>
        <taxon>Agaricales</taxon>
        <taxon>Agaricineae</taxon>
        <taxon>Hydnangiaceae</taxon>
        <taxon>Laccaria</taxon>
    </lineage>
</organism>
<evidence type="ECO:0000313" key="1">
    <source>
        <dbReference type="EMBL" id="EDR10489.1"/>
    </source>
</evidence>
<gene>
    <name evidence="1" type="ORF">LACBIDRAFT_316934</name>
</gene>
<name>B0D5B0_LACBS</name>
<dbReference type="EMBL" id="DS547097">
    <property type="protein sequence ID" value="EDR10489.1"/>
    <property type="molecule type" value="Genomic_DNA"/>
</dbReference>
<keyword evidence="2" id="KW-1185">Reference proteome</keyword>
<protein>
    <submittedName>
        <fullName evidence="1">Predicted protein</fullName>
    </submittedName>
</protein>
<dbReference type="RefSeq" id="XP_001878939.1">
    <property type="nucleotide sequence ID" value="XM_001878904.1"/>
</dbReference>
<accession>B0D5B0</accession>
<dbReference type="GeneID" id="6074583"/>
<sequence>MTLLVLSYSWHPLPLNSTLPPPIAKQGIESRQFGTCNTFRKMCFIDWPSNLKLTATVPRPCVITNPPMPSTSDFNSS</sequence>